<evidence type="ECO:0000313" key="6">
    <source>
        <dbReference type="EMBL" id="KAH9630743.1"/>
    </source>
</evidence>
<evidence type="ECO:0000256" key="4">
    <source>
        <dbReference type="SAM" id="MobiDB-lite"/>
    </source>
</evidence>
<dbReference type="GO" id="GO:0070059">
    <property type="term" value="P:intrinsic apoptotic signaling pathway in response to endoplasmic reticulum stress"/>
    <property type="evidence" value="ECO:0007669"/>
    <property type="project" value="TreeGrafter"/>
</dbReference>
<evidence type="ECO:0000313" key="7">
    <source>
        <dbReference type="Proteomes" id="UP000814243"/>
    </source>
</evidence>
<comment type="caution">
    <text evidence="6">The sequence shown here is derived from an EMBL/GenBank/DDBJ whole genome shotgun (WGS) entry which is preliminary data.</text>
</comment>
<feature type="domain" description="KEN" evidence="5">
    <location>
        <begin position="27"/>
        <end position="157"/>
    </location>
</feature>
<dbReference type="GO" id="GO:0006397">
    <property type="term" value="P:mRNA processing"/>
    <property type="evidence" value="ECO:0007669"/>
    <property type="project" value="InterPro"/>
</dbReference>
<protein>
    <recommendedName>
        <fullName evidence="5">KEN domain-containing protein</fullName>
    </recommendedName>
</protein>
<evidence type="ECO:0000256" key="1">
    <source>
        <dbReference type="ARBA" id="ARBA00022729"/>
    </source>
</evidence>
<keyword evidence="3" id="KW-0067">ATP-binding</keyword>
<dbReference type="PANTHER" id="PTHR13954:SF6">
    <property type="entry name" value="NON-SPECIFIC SERINE_THREONINE PROTEIN KINASE"/>
    <property type="match status" value="1"/>
</dbReference>
<evidence type="ECO:0000259" key="5">
    <source>
        <dbReference type="PROSITE" id="PS51392"/>
    </source>
</evidence>
<name>A0A922M6C2_SPOEX</name>
<evidence type="ECO:0000256" key="3">
    <source>
        <dbReference type="ARBA" id="ARBA00022840"/>
    </source>
</evidence>
<dbReference type="EMBL" id="JACEFF010000812">
    <property type="protein sequence ID" value="KAH9630743.1"/>
    <property type="molecule type" value="Genomic_DNA"/>
</dbReference>
<keyword evidence="2" id="KW-0547">Nucleotide-binding</keyword>
<dbReference type="GO" id="GO:0005524">
    <property type="term" value="F:ATP binding"/>
    <property type="evidence" value="ECO:0007669"/>
    <property type="project" value="UniProtKB-KW"/>
</dbReference>
<dbReference type="AlphaFoldDB" id="A0A922M6C2"/>
<dbReference type="GO" id="GO:0036498">
    <property type="term" value="P:IRE1-mediated unfolded protein response"/>
    <property type="evidence" value="ECO:0007669"/>
    <property type="project" value="TreeGrafter"/>
</dbReference>
<dbReference type="SMART" id="SM00580">
    <property type="entry name" value="PUG"/>
    <property type="match status" value="1"/>
</dbReference>
<keyword evidence="1" id="KW-0732">Signal</keyword>
<dbReference type="PANTHER" id="PTHR13954">
    <property type="entry name" value="IRE1-RELATED"/>
    <property type="match status" value="1"/>
</dbReference>
<feature type="region of interest" description="Disordered" evidence="4">
    <location>
        <begin position="209"/>
        <end position="260"/>
    </location>
</feature>
<gene>
    <name evidence="6" type="ORF">HF086_010684</name>
</gene>
<feature type="compositionally biased region" description="Basic and acidic residues" evidence="4">
    <location>
        <begin position="209"/>
        <end position="236"/>
    </location>
</feature>
<dbReference type="InterPro" id="IPR045133">
    <property type="entry name" value="IRE1/2-like"/>
</dbReference>
<accession>A0A922M6C2</accession>
<dbReference type="GO" id="GO:0004521">
    <property type="term" value="F:RNA endonuclease activity"/>
    <property type="evidence" value="ECO:0007669"/>
    <property type="project" value="InterPro"/>
</dbReference>
<dbReference type="GO" id="GO:1990604">
    <property type="term" value="C:IRE1-TRAF2-ASK1 complex"/>
    <property type="evidence" value="ECO:0007669"/>
    <property type="project" value="TreeGrafter"/>
</dbReference>
<sequence length="260" mass="31110">MAQYHFNLILWALLRNQLNLIENQILKMLLAFHSADIGNDVSDQVESGDSGSEAALERGARRVVRGDWRARVCVAVASDLRARRTYRGDRAAHLLRAIRNKKHHYRELETEVRESLGKLPDGFVTYWLRRFPLLLPHVWLQMQPYRHEDILQGYYPHSFTFNRDDVMELDEDGEFEEEIPVEMCDPVKNGLFVKSRVYYDENQGVEYRYKKEGSPRKRNDWRSDAQERTRQDDVRLRDRHYYKKKEKKREEMPVWTLPQQ</sequence>
<dbReference type="Proteomes" id="UP000814243">
    <property type="component" value="Unassembled WGS sequence"/>
</dbReference>
<reference evidence="6" key="1">
    <citation type="journal article" date="2021" name="G3 (Bethesda)">
        <title>Genome and transcriptome analysis of the beet armyworm Spodoptera exigua reveals targets for pest control. .</title>
        <authorList>
            <person name="Simon S."/>
            <person name="Breeschoten T."/>
            <person name="Jansen H.J."/>
            <person name="Dirks R.P."/>
            <person name="Schranz M.E."/>
            <person name="Ros V.I.D."/>
        </authorList>
    </citation>
    <scope>NUCLEOTIDE SEQUENCE</scope>
    <source>
        <strain evidence="6">TB_SE_WUR_2020</strain>
    </source>
</reference>
<dbReference type="Pfam" id="PF06479">
    <property type="entry name" value="Ribonuc_2-5A"/>
    <property type="match status" value="1"/>
</dbReference>
<dbReference type="Gene3D" id="1.20.1440.180">
    <property type="entry name" value="KEN domain"/>
    <property type="match status" value="1"/>
</dbReference>
<dbReference type="InterPro" id="IPR010513">
    <property type="entry name" value="KEN_dom"/>
</dbReference>
<dbReference type="InterPro" id="IPR038357">
    <property type="entry name" value="KEN_sf"/>
</dbReference>
<proteinExistence type="predicted"/>
<evidence type="ECO:0000256" key="2">
    <source>
        <dbReference type="ARBA" id="ARBA00022741"/>
    </source>
</evidence>
<dbReference type="PROSITE" id="PS51392">
    <property type="entry name" value="KEN"/>
    <property type="match status" value="1"/>
</dbReference>
<feature type="compositionally biased region" description="Basic residues" evidence="4">
    <location>
        <begin position="237"/>
        <end position="247"/>
    </location>
</feature>
<dbReference type="GO" id="GO:0004674">
    <property type="term" value="F:protein serine/threonine kinase activity"/>
    <property type="evidence" value="ECO:0007669"/>
    <property type="project" value="InterPro"/>
</dbReference>
<organism evidence="6 7">
    <name type="scientific">Spodoptera exigua</name>
    <name type="common">Beet armyworm</name>
    <name type="synonym">Noctua fulgens</name>
    <dbReference type="NCBI Taxonomy" id="7107"/>
    <lineage>
        <taxon>Eukaryota</taxon>
        <taxon>Metazoa</taxon>
        <taxon>Ecdysozoa</taxon>
        <taxon>Arthropoda</taxon>
        <taxon>Hexapoda</taxon>
        <taxon>Insecta</taxon>
        <taxon>Pterygota</taxon>
        <taxon>Neoptera</taxon>
        <taxon>Endopterygota</taxon>
        <taxon>Lepidoptera</taxon>
        <taxon>Glossata</taxon>
        <taxon>Ditrysia</taxon>
        <taxon>Noctuoidea</taxon>
        <taxon>Noctuidae</taxon>
        <taxon>Amphipyrinae</taxon>
        <taxon>Spodoptera</taxon>
    </lineage>
</organism>
<dbReference type="GO" id="GO:0051082">
    <property type="term" value="F:unfolded protein binding"/>
    <property type="evidence" value="ECO:0007669"/>
    <property type="project" value="TreeGrafter"/>
</dbReference>